<evidence type="ECO:0000313" key="3">
    <source>
        <dbReference type="Proteomes" id="UP000198619"/>
    </source>
</evidence>
<dbReference type="RefSeq" id="WP_090038090.1">
    <property type="nucleotide sequence ID" value="NZ_FOKI01000002.1"/>
</dbReference>
<dbReference type="AlphaFoldDB" id="A0A1I0VG93"/>
<dbReference type="Proteomes" id="UP000198619">
    <property type="component" value="Unassembled WGS sequence"/>
</dbReference>
<dbReference type="OrthoDB" id="1757485at2"/>
<organism evidence="2 3">
    <name type="scientific">Clostridium frigidicarnis</name>
    <dbReference type="NCBI Taxonomy" id="84698"/>
    <lineage>
        <taxon>Bacteria</taxon>
        <taxon>Bacillati</taxon>
        <taxon>Bacillota</taxon>
        <taxon>Clostridia</taxon>
        <taxon>Eubacteriales</taxon>
        <taxon>Clostridiaceae</taxon>
        <taxon>Clostridium</taxon>
    </lineage>
</organism>
<dbReference type="EMBL" id="FOKI01000002">
    <property type="protein sequence ID" value="SFA75043.1"/>
    <property type="molecule type" value="Genomic_DNA"/>
</dbReference>
<evidence type="ECO:0000256" key="1">
    <source>
        <dbReference type="SAM" id="Phobius"/>
    </source>
</evidence>
<reference evidence="2 3" key="1">
    <citation type="submission" date="2016-10" db="EMBL/GenBank/DDBJ databases">
        <authorList>
            <person name="de Groot N.N."/>
        </authorList>
    </citation>
    <scope>NUCLEOTIDE SEQUENCE [LARGE SCALE GENOMIC DNA]</scope>
    <source>
        <strain evidence="2 3">DSM 12271</strain>
    </source>
</reference>
<keyword evidence="1" id="KW-0812">Transmembrane</keyword>
<dbReference type="STRING" id="84698.SAMN04488528_100237"/>
<sequence>MDRKVLFGIGIGIIIGTLFMISYKFSMTLNQEEIENKARNLGMDYPSEFKVINKDKKEVNGND</sequence>
<name>A0A1I0VG93_9CLOT</name>
<feature type="transmembrane region" description="Helical" evidence="1">
    <location>
        <begin position="6"/>
        <end position="23"/>
    </location>
</feature>
<gene>
    <name evidence="2" type="ORF">SAMN04488528_100237</name>
</gene>
<evidence type="ECO:0000313" key="2">
    <source>
        <dbReference type="EMBL" id="SFA75043.1"/>
    </source>
</evidence>
<keyword evidence="1" id="KW-0472">Membrane</keyword>
<keyword evidence="3" id="KW-1185">Reference proteome</keyword>
<keyword evidence="1" id="KW-1133">Transmembrane helix</keyword>
<accession>A0A1I0VG93</accession>
<proteinExistence type="predicted"/>
<protein>
    <submittedName>
        <fullName evidence="2">Uncharacterized protein</fullName>
    </submittedName>
</protein>